<accession>A0ABP3PET1</accession>
<gene>
    <name evidence="3" type="ORF">GCM10009098_34430</name>
</gene>
<protein>
    <recommendedName>
        <fullName evidence="5">Lipoprotein</fullName>
    </recommendedName>
</protein>
<evidence type="ECO:0000313" key="3">
    <source>
        <dbReference type="EMBL" id="GAA0563408.1"/>
    </source>
</evidence>
<keyword evidence="4" id="KW-1185">Reference proteome</keyword>
<sequence>MRYIIIIFALLTVSACAGKSSTPQKNNNSATSGSTQVSGNTDDVSDEQIICRLEKEIGSNKRVRTCRKVSGT</sequence>
<evidence type="ECO:0008006" key="5">
    <source>
        <dbReference type="Google" id="ProtNLM"/>
    </source>
</evidence>
<feature type="compositionally biased region" description="Polar residues" evidence="1">
    <location>
        <begin position="19"/>
        <end position="42"/>
    </location>
</feature>
<comment type="caution">
    <text evidence="3">The sequence shown here is derived from an EMBL/GenBank/DDBJ whole genome shotgun (WGS) entry which is preliminary data.</text>
</comment>
<feature type="chain" id="PRO_5046573669" description="Lipoprotein" evidence="2">
    <location>
        <begin position="18"/>
        <end position="72"/>
    </location>
</feature>
<dbReference type="PROSITE" id="PS51257">
    <property type="entry name" value="PROKAR_LIPOPROTEIN"/>
    <property type="match status" value="1"/>
</dbReference>
<organism evidence="3 4">
    <name type="scientific">Rheinheimera aquimaris</name>
    <dbReference type="NCBI Taxonomy" id="412437"/>
    <lineage>
        <taxon>Bacteria</taxon>
        <taxon>Pseudomonadati</taxon>
        <taxon>Pseudomonadota</taxon>
        <taxon>Gammaproteobacteria</taxon>
        <taxon>Chromatiales</taxon>
        <taxon>Chromatiaceae</taxon>
        <taxon>Rheinheimera</taxon>
    </lineage>
</organism>
<keyword evidence="2" id="KW-0732">Signal</keyword>
<dbReference type="EMBL" id="BAAAEO010000006">
    <property type="protein sequence ID" value="GAA0563408.1"/>
    <property type="molecule type" value="Genomic_DNA"/>
</dbReference>
<evidence type="ECO:0000256" key="2">
    <source>
        <dbReference type="SAM" id="SignalP"/>
    </source>
</evidence>
<reference evidence="4" key="1">
    <citation type="journal article" date="2019" name="Int. J. Syst. Evol. Microbiol.">
        <title>The Global Catalogue of Microorganisms (GCM) 10K type strain sequencing project: providing services to taxonomists for standard genome sequencing and annotation.</title>
        <authorList>
            <consortium name="The Broad Institute Genomics Platform"/>
            <consortium name="The Broad Institute Genome Sequencing Center for Infectious Disease"/>
            <person name="Wu L."/>
            <person name="Ma J."/>
        </authorList>
    </citation>
    <scope>NUCLEOTIDE SEQUENCE [LARGE SCALE GENOMIC DNA]</scope>
    <source>
        <strain evidence="4">JCM 14331</strain>
    </source>
</reference>
<proteinExistence type="predicted"/>
<evidence type="ECO:0000313" key="4">
    <source>
        <dbReference type="Proteomes" id="UP001501169"/>
    </source>
</evidence>
<evidence type="ECO:0000256" key="1">
    <source>
        <dbReference type="SAM" id="MobiDB-lite"/>
    </source>
</evidence>
<name>A0ABP3PET1_9GAMM</name>
<dbReference type="Proteomes" id="UP001501169">
    <property type="component" value="Unassembled WGS sequence"/>
</dbReference>
<feature type="region of interest" description="Disordered" evidence="1">
    <location>
        <begin position="19"/>
        <end position="43"/>
    </location>
</feature>
<feature type="signal peptide" evidence="2">
    <location>
        <begin position="1"/>
        <end position="17"/>
    </location>
</feature>